<sequence length="98" mass="10829">MPKPRGGGTAKKGTSHHCPRQGKGPGQCVIVKDGGQPYCRTHCWRCEVEGHGNAVQLFFQTCAMCDRAAELPLQQEADERAQQISQTHPKLQKFGKKQ</sequence>
<name>A0AA38S0N4_9PEZI</name>
<feature type="region of interest" description="Disordered" evidence="1">
    <location>
        <begin position="76"/>
        <end position="98"/>
    </location>
</feature>
<feature type="region of interest" description="Disordered" evidence="1">
    <location>
        <begin position="1"/>
        <end position="26"/>
    </location>
</feature>
<evidence type="ECO:0000313" key="3">
    <source>
        <dbReference type="Proteomes" id="UP001174691"/>
    </source>
</evidence>
<protein>
    <submittedName>
        <fullName evidence="2">Uncharacterized protein</fullName>
    </submittedName>
</protein>
<reference evidence="2" key="1">
    <citation type="submission" date="2022-07" db="EMBL/GenBank/DDBJ databases">
        <title>Fungi with potential for degradation of polypropylene.</title>
        <authorList>
            <person name="Gostincar C."/>
        </authorList>
    </citation>
    <scope>NUCLEOTIDE SEQUENCE</scope>
    <source>
        <strain evidence="2">EXF-13287</strain>
    </source>
</reference>
<dbReference type="EMBL" id="JANBVN010000008">
    <property type="protein sequence ID" value="KAJ9164864.1"/>
    <property type="molecule type" value="Genomic_DNA"/>
</dbReference>
<organism evidence="2 3">
    <name type="scientific">Coniochaeta hoffmannii</name>
    <dbReference type="NCBI Taxonomy" id="91930"/>
    <lineage>
        <taxon>Eukaryota</taxon>
        <taxon>Fungi</taxon>
        <taxon>Dikarya</taxon>
        <taxon>Ascomycota</taxon>
        <taxon>Pezizomycotina</taxon>
        <taxon>Sordariomycetes</taxon>
        <taxon>Sordariomycetidae</taxon>
        <taxon>Coniochaetales</taxon>
        <taxon>Coniochaetaceae</taxon>
        <taxon>Coniochaeta</taxon>
    </lineage>
</organism>
<feature type="compositionally biased region" description="Gly residues" evidence="1">
    <location>
        <begin position="1"/>
        <end position="10"/>
    </location>
</feature>
<proteinExistence type="predicted"/>
<evidence type="ECO:0000256" key="1">
    <source>
        <dbReference type="SAM" id="MobiDB-lite"/>
    </source>
</evidence>
<accession>A0AA38S0N4</accession>
<evidence type="ECO:0000313" key="2">
    <source>
        <dbReference type="EMBL" id="KAJ9164864.1"/>
    </source>
</evidence>
<gene>
    <name evidence="2" type="ORF">NKR19_g946</name>
</gene>
<keyword evidence="3" id="KW-1185">Reference proteome</keyword>
<comment type="caution">
    <text evidence="2">The sequence shown here is derived from an EMBL/GenBank/DDBJ whole genome shotgun (WGS) entry which is preliminary data.</text>
</comment>
<dbReference type="Proteomes" id="UP001174691">
    <property type="component" value="Unassembled WGS sequence"/>
</dbReference>
<dbReference type="AlphaFoldDB" id="A0AA38S0N4"/>